<keyword evidence="9" id="KW-1185">Reference proteome</keyword>
<keyword evidence="7" id="KW-0732">Signal</keyword>
<proteinExistence type="predicted"/>
<keyword evidence="4 6" id="KW-0472">Membrane</keyword>
<evidence type="ECO:0000256" key="2">
    <source>
        <dbReference type="ARBA" id="ARBA00022692"/>
    </source>
</evidence>
<feature type="region of interest" description="Disordered" evidence="5">
    <location>
        <begin position="142"/>
        <end position="182"/>
    </location>
</feature>
<evidence type="ECO:0000313" key="9">
    <source>
        <dbReference type="Proteomes" id="UP001610446"/>
    </source>
</evidence>
<dbReference type="Proteomes" id="UP001610446">
    <property type="component" value="Unassembled WGS sequence"/>
</dbReference>
<evidence type="ECO:0000256" key="3">
    <source>
        <dbReference type="ARBA" id="ARBA00022989"/>
    </source>
</evidence>
<feature type="compositionally biased region" description="Basic and acidic residues" evidence="5">
    <location>
        <begin position="225"/>
        <end position="258"/>
    </location>
</feature>
<evidence type="ECO:0000256" key="7">
    <source>
        <dbReference type="SAM" id="SignalP"/>
    </source>
</evidence>
<sequence length="290" mass="30590">MLPHSLTHFAGLVVLLVISAIVLANNVAAQTATTTSLANNPGCYARCRYIQLDYDPTRMDELCDKERSLGSLFLDNIKSCAECVEEEGELSEYFDRANAQDALDIVNLCQSLFGTDHEEMVSAMSVISSVGGVVGTIASPSVTVNSTTNVPTSTTSSTTTTTTDPSSPTPNPATDESAPSEESSAWIAGPVVGSVAGVAVIIAAALLLLRRRRKRRQATADPDNGEDKDHSKGGADDHHLYGKPELPGEGHTRHELDGHSAAVETIARPPPQELDAGEVVGAELPTNNVK</sequence>
<evidence type="ECO:0000256" key="4">
    <source>
        <dbReference type="ARBA" id="ARBA00023136"/>
    </source>
</evidence>
<keyword evidence="2 6" id="KW-0812">Transmembrane</keyword>
<feature type="compositionally biased region" description="Low complexity" evidence="5">
    <location>
        <begin position="142"/>
        <end position="166"/>
    </location>
</feature>
<evidence type="ECO:0000256" key="6">
    <source>
        <dbReference type="SAM" id="Phobius"/>
    </source>
</evidence>
<gene>
    <name evidence="8" type="ORF">BJY01DRAFT_209983</name>
</gene>
<evidence type="ECO:0000256" key="5">
    <source>
        <dbReference type="SAM" id="MobiDB-lite"/>
    </source>
</evidence>
<evidence type="ECO:0000313" key="8">
    <source>
        <dbReference type="EMBL" id="KAL2850291.1"/>
    </source>
</evidence>
<keyword evidence="3 6" id="KW-1133">Transmembrane helix</keyword>
<feature type="transmembrane region" description="Helical" evidence="6">
    <location>
        <begin position="185"/>
        <end position="209"/>
    </location>
</feature>
<accession>A0ABR4KDE1</accession>
<comment type="subcellular location">
    <subcellularLocation>
        <location evidence="1">Membrane</location>
        <topology evidence="1">Single-pass membrane protein</topology>
    </subcellularLocation>
</comment>
<dbReference type="PANTHER" id="PTHR15549">
    <property type="entry name" value="PAIRED IMMUNOGLOBULIN-LIKE TYPE 2 RECEPTOR"/>
    <property type="match status" value="1"/>
</dbReference>
<feature type="region of interest" description="Disordered" evidence="5">
    <location>
        <begin position="216"/>
        <end position="290"/>
    </location>
</feature>
<feature type="signal peptide" evidence="7">
    <location>
        <begin position="1"/>
        <end position="24"/>
    </location>
</feature>
<name>A0ABR4KDE1_9EURO</name>
<reference evidence="8 9" key="1">
    <citation type="submission" date="2024-07" db="EMBL/GenBank/DDBJ databases">
        <title>Section-level genome sequencing and comparative genomics of Aspergillus sections Usti and Cavernicolus.</title>
        <authorList>
            <consortium name="Lawrence Berkeley National Laboratory"/>
            <person name="Nybo J.L."/>
            <person name="Vesth T.C."/>
            <person name="Theobald S."/>
            <person name="Frisvad J.C."/>
            <person name="Larsen T.O."/>
            <person name="Kjaerboelling I."/>
            <person name="Rothschild-Mancinelli K."/>
            <person name="Lyhne E.K."/>
            <person name="Kogle M.E."/>
            <person name="Barry K."/>
            <person name="Clum A."/>
            <person name="Na H."/>
            <person name="Ledsgaard L."/>
            <person name="Lin J."/>
            <person name="Lipzen A."/>
            <person name="Kuo A."/>
            <person name="Riley R."/>
            <person name="Mondo S."/>
            <person name="Labutti K."/>
            <person name="Haridas S."/>
            <person name="Pangalinan J."/>
            <person name="Salamov A.A."/>
            <person name="Simmons B.A."/>
            <person name="Magnuson J.K."/>
            <person name="Chen J."/>
            <person name="Drula E."/>
            <person name="Henrissat B."/>
            <person name="Wiebenga A."/>
            <person name="Lubbers R.J."/>
            <person name="Gomes A.C."/>
            <person name="Makela M.R."/>
            <person name="Stajich J."/>
            <person name="Grigoriev I.V."/>
            <person name="Mortensen U.H."/>
            <person name="De Vries R.P."/>
            <person name="Baker S.E."/>
            <person name="Andersen M.R."/>
        </authorList>
    </citation>
    <scope>NUCLEOTIDE SEQUENCE [LARGE SCALE GENOMIC DNA]</scope>
    <source>
        <strain evidence="8 9">CBS 123904</strain>
    </source>
</reference>
<evidence type="ECO:0000256" key="1">
    <source>
        <dbReference type="ARBA" id="ARBA00004167"/>
    </source>
</evidence>
<dbReference type="EMBL" id="JBFXLU010000037">
    <property type="protein sequence ID" value="KAL2850291.1"/>
    <property type="molecule type" value="Genomic_DNA"/>
</dbReference>
<comment type="caution">
    <text evidence="8">The sequence shown here is derived from an EMBL/GenBank/DDBJ whole genome shotgun (WGS) entry which is preliminary data.</text>
</comment>
<feature type="chain" id="PRO_5045359883" evidence="7">
    <location>
        <begin position="25"/>
        <end position="290"/>
    </location>
</feature>
<organism evidence="8 9">
    <name type="scientific">Aspergillus pseudoustus</name>
    <dbReference type="NCBI Taxonomy" id="1810923"/>
    <lineage>
        <taxon>Eukaryota</taxon>
        <taxon>Fungi</taxon>
        <taxon>Dikarya</taxon>
        <taxon>Ascomycota</taxon>
        <taxon>Pezizomycotina</taxon>
        <taxon>Eurotiomycetes</taxon>
        <taxon>Eurotiomycetidae</taxon>
        <taxon>Eurotiales</taxon>
        <taxon>Aspergillaceae</taxon>
        <taxon>Aspergillus</taxon>
        <taxon>Aspergillus subgen. Nidulantes</taxon>
    </lineage>
</organism>
<protein>
    <submittedName>
        <fullName evidence="8">Uncharacterized protein</fullName>
    </submittedName>
</protein>
<dbReference type="InterPro" id="IPR051694">
    <property type="entry name" value="Immunoregulatory_rcpt-like"/>
</dbReference>